<keyword evidence="1" id="KW-0808">Transferase</keyword>
<protein>
    <submittedName>
        <fullName evidence="4">N-acetyltransferase</fullName>
    </submittedName>
</protein>
<dbReference type="InterPro" id="IPR016181">
    <property type="entry name" value="Acyl_CoA_acyltransferase"/>
</dbReference>
<evidence type="ECO:0000259" key="3">
    <source>
        <dbReference type="PROSITE" id="PS51186"/>
    </source>
</evidence>
<dbReference type="InterPro" id="IPR000182">
    <property type="entry name" value="GNAT_dom"/>
</dbReference>
<keyword evidence="5" id="KW-1185">Reference proteome</keyword>
<dbReference type="RefSeq" id="WP_095595449.1">
    <property type="nucleotide sequence ID" value="NZ_BMKN01000003.1"/>
</dbReference>
<accession>A0A917AP18</accession>
<dbReference type="Gene3D" id="3.40.630.30">
    <property type="match status" value="1"/>
</dbReference>
<dbReference type="PROSITE" id="PS51186">
    <property type="entry name" value="GNAT"/>
    <property type="match status" value="1"/>
</dbReference>
<name>A0A917AP18_9RHOB</name>
<gene>
    <name evidence="4" type="ORF">GCM10011517_30590</name>
</gene>
<dbReference type="Pfam" id="PF00583">
    <property type="entry name" value="Acetyltransf_1"/>
    <property type="match status" value="1"/>
</dbReference>
<dbReference type="SUPFAM" id="SSF55729">
    <property type="entry name" value="Acyl-CoA N-acyltransferases (Nat)"/>
    <property type="match status" value="1"/>
</dbReference>
<dbReference type="PANTHER" id="PTHR43877:SF5">
    <property type="entry name" value="BLL8307 PROTEIN"/>
    <property type="match status" value="1"/>
</dbReference>
<dbReference type="Proteomes" id="UP000606730">
    <property type="component" value="Unassembled WGS sequence"/>
</dbReference>
<evidence type="ECO:0000313" key="4">
    <source>
        <dbReference type="EMBL" id="GGE60942.1"/>
    </source>
</evidence>
<reference evidence="4" key="2">
    <citation type="submission" date="2020-09" db="EMBL/GenBank/DDBJ databases">
        <authorList>
            <person name="Sun Q."/>
            <person name="Zhou Y."/>
        </authorList>
    </citation>
    <scope>NUCLEOTIDE SEQUENCE</scope>
    <source>
        <strain evidence="4">CGMCC 1.16012</strain>
    </source>
</reference>
<organism evidence="4 5">
    <name type="scientific">Actibacterium pelagium</name>
    <dbReference type="NCBI Taxonomy" id="2029103"/>
    <lineage>
        <taxon>Bacteria</taxon>
        <taxon>Pseudomonadati</taxon>
        <taxon>Pseudomonadota</taxon>
        <taxon>Alphaproteobacteria</taxon>
        <taxon>Rhodobacterales</taxon>
        <taxon>Roseobacteraceae</taxon>
        <taxon>Actibacterium</taxon>
    </lineage>
</organism>
<feature type="domain" description="N-acetyltransferase" evidence="3">
    <location>
        <begin position="1"/>
        <end position="151"/>
    </location>
</feature>
<dbReference type="InterPro" id="IPR050832">
    <property type="entry name" value="Bact_Acetyltransf"/>
</dbReference>
<dbReference type="GO" id="GO:0016747">
    <property type="term" value="F:acyltransferase activity, transferring groups other than amino-acyl groups"/>
    <property type="evidence" value="ECO:0007669"/>
    <property type="project" value="InterPro"/>
</dbReference>
<dbReference type="AlphaFoldDB" id="A0A917AP18"/>
<dbReference type="CDD" id="cd04301">
    <property type="entry name" value="NAT_SF"/>
    <property type="match status" value="1"/>
</dbReference>
<dbReference type="PANTHER" id="PTHR43877">
    <property type="entry name" value="AMINOALKYLPHOSPHONATE N-ACETYLTRANSFERASE-RELATED-RELATED"/>
    <property type="match status" value="1"/>
</dbReference>
<evidence type="ECO:0000256" key="1">
    <source>
        <dbReference type="ARBA" id="ARBA00022679"/>
    </source>
</evidence>
<dbReference type="EMBL" id="BMKN01000003">
    <property type="protein sequence ID" value="GGE60942.1"/>
    <property type="molecule type" value="Genomic_DNA"/>
</dbReference>
<reference evidence="4" key="1">
    <citation type="journal article" date="2014" name="Int. J. Syst. Evol. Microbiol.">
        <title>Complete genome sequence of Corynebacterium casei LMG S-19264T (=DSM 44701T), isolated from a smear-ripened cheese.</title>
        <authorList>
            <consortium name="US DOE Joint Genome Institute (JGI-PGF)"/>
            <person name="Walter F."/>
            <person name="Albersmeier A."/>
            <person name="Kalinowski J."/>
            <person name="Ruckert C."/>
        </authorList>
    </citation>
    <scope>NUCLEOTIDE SEQUENCE</scope>
    <source>
        <strain evidence="4">CGMCC 1.16012</strain>
    </source>
</reference>
<comment type="caution">
    <text evidence="4">The sequence shown here is derived from an EMBL/GenBank/DDBJ whole genome shotgun (WGS) entry which is preliminary data.</text>
</comment>
<keyword evidence="2" id="KW-0012">Acyltransferase</keyword>
<evidence type="ECO:0000313" key="5">
    <source>
        <dbReference type="Proteomes" id="UP000606730"/>
    </source>
</evidence>
<proteinExistence type="predicted"/>
<sequence>MTVERVAALDDQVAAILDRHFALMRSQSPEESCHVMEPGALFDSGADVFVWREEGRVLGIGALKPFAPGHGELKSMHTLSEARGRGIGAAILTRLFEEARAQGLTRLSLETGSFDAFVPARQLYARFGFVECPPFGDYVEDPLSTFMTLSI</sequence>
<evidence type="ECO:0000256" key="2">
    <source>
        <dbReference type="ARBA" id="ARBA00023315"/>
    </source>
</evidence>
<dbReference type="OrthoDB" id="9803233at2"/>